<feature type="transmembrane region" description="Helical" evidence="1">
    <location>
        <begin position="33"/>
        <end position="53"/>
    </location>
</feature>
<feature type="transmembrane region" description="Helical" evidence="1">
    <location>
        <begin position="60"/>
        <end position="80"/>
    </location>
</feature>
<dbReference type="AlphaFoldDB" id="A0A1U9K4E6"/>
<organism evidence="2 3">
    <name type="scientific">Novibacillus thermophilus</name>
    <dbReference type="NCBI Taxonomy" id="1471761"/>
    <lineage>
        <taxon>Bacteria</taxon>
        <taxon>Bacillati</taxon>
        <taxon>Bacillota</taxon>
        <taxon>Bacilli</taxon>
        <taxon>Bacillales</taxon>
        <taxon>Thermoactinomycetaceae</taxon>
        <taxon>Novibacillus</taxon>
    </lineage>
</organism>
<evidence type="ECO:0000313" key="2">
    <source>
        <dbReference type="EMBL" id="AQS54917.1"/>
    </source>
</evidence>
<dbReference type="Proteomes" id="UP000188603">
    <property type="component" value="Chromosome"/>
</dbReference>
<sequence length="119" mass="12616">MTIVRHIVRFIVAAIVLWIVGFLVPGFEVNGFGSAFLAALVIAALGWLIETFLGRDISPYARGIVGFLVSAVVIYVTQFIVGGVSASIIGALLAALVIGVIDLFIPTKARFDAPSRAEK</sequence>
<dbReference type="Pfam" id="PF04020">
    <property type="entry name" value="Phage_holin_4_2"/>
    <property type="match status" value="1"/>
</dbReference>
<dbReference type="KEGG" id="ntr:B0W44_03150"/>
<keyword evidence="1" id="KW-0812">Transmembrane</keyword>
<keyword evidence="1" id="KW-1133">Transmembrane helix</keyword>
<feature type="transmembrane region" description="Helical" evidence="1">
    <location>
        <begin position="86"/>
        <end position="105"/>
    </location>
</feature>
<proteinExistence type="predicted"/>
<evidence type="ECO:0000313" key="3">
    <source>
        <dbReference type="Proteomes" id="UP000188603"/>
    </source>
</evidence>
<dbReference type="InterPro" id="IPR007165">
    <property type="entry name" value="Phage_holin_4_2"/>
</dbReference>
<dbReference type="RefSeq" id="WP_077718733.1">
    <property type="nucleotide sequence ID" value="NZ_CP019699.1"/>
</dbReference>
<protein>
    <recommendedName>
        <fullName evidence="4">Phage holin family protein</fullName>
    </recommendedName>
</protein>
<name>A0A1U9K4E6_9BACL</name>
<feature type="transmembrane region" description="Helical" evidence="1">
    <location>
        <begin position="7"/>
        <end position="27"/>
    </location>
</feature>
<evidence type="ECO:0000256" key="1">
    <source>
        <dbReference type="SAM" id="Phobius"/>
    </source>
</evidence>
<dbReference type="EMBL" id="CP019699">
    <property type="protein sequence ID" value="AQS54917.1"/>
    <property type="molecule type" value="Genomic_DNA"/>
</dbReference>
<evidence type="ECO:0008006" key="4">
    <source>
        <dbReference type="Google" id="ProtNLM"/>
    </source>
</evidence>
<dbReference type="PANTHER" id="PTHR37309">
    <property type="entry name" value="SLR0284 PROTEIN"/>
    <property type="match status" value="1"/>
</dbReference>
<reference evidence="2 3" key="1">
    <citation type="journal article" date="2015" name="Int. J. Syst. Evol. Microbiol.">
        <title>Novibacillus thermophilus gen. nov., sp. nov., a Gram-staining-negative and moderately thermophilic member of the family Thermoactinomycetaceae.</title>
        <authorList>
            <person name="Yang G."/>
            <person name="Chen J."/>
            <person name="Zhou S."/>
        </authorList>
    </citation>
    <scope>NUCLEOTIDE SEQUENCE [LARGE SCALE GENOMIC DNA]</scope>
    <source>
        <strain evidence="2 3">SG-1</strain>
    </source>
</reference>
<keyword evidence="1" id="KW-0472">Membrane</keyword>
<accession>A0A1U9K4E6</accession>
<dbReference type="STRING" id="1471761.B0W44_03150"/>
<dbReference type="PANTHER" id="PTHR37309:SF1">
    <property type="entry name" value="SLR0284 PROTEIN"/>
    <property type="match status" value="1"/>
</dbReference>
<keyword evidence="3" id="KW-1185">Reference proteome</keyword>
<gene>
    <name evidence="2" type="ORF">B0W44_03150</name>
</gene>
<dbReference type="OrthoDB" id="1701386at2"/>